<evidence type="ECO:0000313" key="8">
    <source>
        <dbReference type="Proteomes" id="UP000515121"/>
    </source>
</evidence>
<evidence type="ECO:0000256" key="5">
    <source>
        <dbReference type="ARBA" id="ARBA00022833"/>
    </source>
</evidence>
<evidence type="ECO:0000256" key="2">
    <source>
        <dbReference type="ARBA" id="ARBA00012483"/>
    </source>
</evidence>
<evidence type="ECO:0000256" key="6">
    <source>
        <dbReference type="PROSITE-ProRule" id="PRU00175"/>
    </source>
</evidence>
<dbReference type="GeneID" id="111307175"/>
<dbReference type="CDD" id="cd16448">
    <property type="entry name" value="RING-H2"/>
    <property type="match status" value="1"/>
</dbReference>
<dbReference type="GO" id="GO:0005737">
    <property type="term" value="C:cytoplasm"/>
    <property type="evidence" value="ECO:0007669"/>
    <property type="project" value="TreeGrafter"/>
</dbReference>
<dbReference type="PANTHER" id="PTHR15710">
    <property type="entry name" value="E3 UBIQUITIN-PROTEIN LIGASE PRAJA"/>
    <property type="match status" value="1"/>
</dbReference>
<dbReference type="AlphaFoldDB" id="A0A6P6A838"/>
<dbReference type="KEGG" id="dzi:111307175"/>
<dbReference type="Gene3D" id="3.30.40.10">
    <property type="entry name" value="Zinc/RING finger domain, C3HC4 (zinc finger)"/>
    <property type="match status" value="1"/>
</dbReference>
<protein>
    <recommendedName>
        <fullName evidence="2">RING-type E3 ubiquitin transferase</fullName>
        <ecNumber evidence="2">2.3.2.27</ecNumber>
    </recommendedName>
</protein>
<dbReference type="GO" id="GO:0061630">
    <property type="term" value="F:ubiquitin protein ligase activity"/>
    <property type="evidence" value="ECO:0007669"/>
    <property type="project" value="UniProtKB-EC"/>
</dbReference>
<organism evidence="8 9">
    <name type="scientific">Durio zibethinus</name>
    <name type="common">Durian</name>
    <dbReference type="NCBI Taxonomy" id="66656"/>
    <lineage>
        <taxon>Eukaryota</taxon>
        <taxon>Viridiplantae</taxon>
        <taxon>Streptophyta</taxon>
        <taxon>Embryophyta</taxon>
        <taxon>Tracheophyta</taxon>
        <taxon>Spermatophyta</taxon>
        <taxon>Magnoliopsida</taxon>
        <taxon>eudicotyledons</taxon>
        <taxon>Gunneridae</taxon>
        <taxon>Pentapetalae</taxon>
        <taxon>rosids</taxon>
        <taxon>malvids</taxon>
        <taxon>Malvales</taxon>
        <taxon>Malvaceae</taxon>
        <taxon>Helicteroideae</taxon>
        <taxon>Durio</taxon>
    </lineage>
</organism>
<dbReference type="RefSeq" id="XP_022760926.1">
    <property type="nucleotide sequence ID" value="XM_022905191.1"/>
</dbReference>
<dbReference type="PROSITE" id="PS50089">
    <property type="entry name" value="ZF_RING_2"/>
    <property type="match status" value="1"/>
</dbReference>
<dbReference type="SUPFAM" id="SSF57850">
    <property type="entry name" value="RING/U-box"/>
    <property type="match status" value="1"/>
</dbReference>
<evidence type="ECO:0000256" key="3">
    <source>
        <dbReference type="ARBA" id="ARBA00022723"/>
    </source>
</evidence>
<evidence type="ECO:0000313" key="9">
    <source>
        <dbReference type="RefSeq" id="XP_022760926.1"/>
    </source>
</evidence>
<dbReference type="PANTHER" id="PTHR15710:SF223">
    <property type="entry name" value="E3 UBIQUITIN-PROTEIN LIGASE AIP2-LIKE"/>
    <property type="match status" value="1"/>
</dbReference>
<evidence type="ECO:0000256" key="1">
    <source>
        <dbReference type="ARBA" id="ARBA00000900"/>
    </source>
</evidence>
<dbReference type="OrthoDB" id="4348522at2759"/>
<dbReference type="InterPro" id="IPR001841">
    <property type="entry name" value="Znf_RING"/>
</dbReference>
<comment type="catalytic activity">
    <reaction evidence="1">
        <text>S-ubiquitinyl-[E2 ubiquitin-conjugating enzyme]-L-cysteine + [acceptor protein]-L-lysine = [E2 ubiquitin-conjugating enzyme]-L-cysteine + N(6)-ubiquitinyl-[acceptor protein]-L-lysine.</text>
        <dbReference type="EC" id="2.3.2.27"/>
    </reaction>
</comment>
<accession>A0A6P6A838</accession>
<dbReference type="Pfam" id="PF13639">
    <property type="entry name" value="zf-RING_2"/>
    <property type="match status" value="1"/>
</dbReference>
<evidence type="ECO:0000256" key="4">
    <source>
        <dbReference type="ARBA" id="ARBA00022771"/>
    </source>
</evidence>
<dbReference type="EC" id="2.3.2.27" evidence="2"/>
<dbReference type="GO" id="GO:0008270">
    <property type="term" value="F:zinc ion binding"/>
    <property type="evidence" value="ECO:0007669"/>
    <property type="project" value="UniProtKB-KW"/>
</dbReference>
<proteinExistence type="predicted"/>
<keyword evidence="8" id="KW-1185">Reference proteome</keyword>
<dbReference type="InterPro" id="IPR013083">
    <property type="entry name" value="Znf_RING/FYVE/PHD"/>
</dbReference>
<keyword evidence="5" id="KW-0862">Zinc</keyword>
<sequence length="277" mass="30622">MGFAVQMADNKEQRNRVKKIKPVAHLKPTHQSSSFTSKFPSSQFFLPFLCNKLSSLLLSSQYIKAGENGCFSHVSNTDMEDQQNTSLSSSMFEIEVNATFIIVKRNAGIGNEMLMEAGRIMSQVIHEFPLEDLINDGKGAILDMLNSMRVPVQPPMVEEIAATAVCLAAAVRDKDSKVLRMQVKIEAIVDNVPDFGNDDDTDDDDEGTVTTVEEVVEKVGKVVVEGSGKDCPICLEELVVGCEAACTPCSHVFHELCLVNWLNKKKRCPCCRFKLSR</sequence>
<keyword evidence="4 6" id="KW-0863">Zinc-finger</keyword>
<reference evidence="9" key="1">
    <citation type="submission" date="2025-08" db="UniProtKB">
        <authorList>
            <consortium name="RefSeq"/>
        </authorList>
    </citation>
    <scope>IDENTIFICATION</scope>
    <source>
        <tissue evidence="9">Fruit stalk</tissue>
    </source>
</reference>
<evidence type="ECO:0000259" key="7">
    <source>
        <dbReference type="PROSITE" id="PS50089"/>
    </source>
</evidence>
<dbReference type="Proteomes" id="UP000515121">
    <property type="component" value="Unplaced"/>
</dbReference>
<name>A0A6P6A838_DURZI</name>
<dbReference type="SMART" id="SM00184">
    <property type="entry name" value="RING"/>
    <property type="match status" value="1"/>
</dbReference>
<keyword evidence="3" id="KW-0479">Metal-binding</keyword>
<feature type="domain" description="RING-type" evidence="7">
    <location>
        <begin position="231"/>
        <end position="272"/>
    </location>
</feature>
<dbReference type="GO" id="GO:0016567">
    <property type="term" value="P:protein ubiquitination"/>
    <property type="evidence" value="ECO:0007669"/>
    <property type="project" value="TreeGrafter"/>
</dbReference>
<gene>
    <name evidence="9" type="primary">LOC111307175</name>
</gene>